<dbReference type="InterPro" id="IPR007470">
    <property type="entry name" value="HemX"/>
</dbReference>
<dbReference type="Proteomes" id="UP000662703">
    <property type="component" value="Unassembled WGS sequence"/>
</dbReference>
<dbReference type="PANTHER" id="PTHR38043:SF1">
    <property type="entry name" value="PROTEIN HEMX"/>
    <property type="match status" value="1"/>
</dbReference>
<evidence type="ECO:0000313" key="4">
    <source>
        <dbReference type="Proteomes" id="UP000662703"/>
    </source>
</evidence>
<dbReference type="Pfam" id="PF04375">
    <property type="entry name" value="HemX"/>
    <property type="match status" value="1"/>
</dbReference>
<keyword evidence="2" id="KW-0472">Membrane</keyword>
<keyword evidence="2" id="KW-1133">Transmembrane helix</keyword>
<reference evidence="3 4" key="1">
    <citation type="submission" date="2012-09" db="EMBL/GenBank/DDBJ databases">
        <title>Genome Sequence of alkane-degrading Bacterium Alcanivorax sp. 521-1.</title>
        <authorList>
            <person name="Lai Q."/>
            <person name="Shao Z."/>
        </authorList>
    </citation>
    <scope>NUCLEOTIDE SEQUENCE [LARGE SCALE GENOMIC DNA]</scope>
    <source>
        <strain evidence="3 4">521-1</strain>
    </source>
</reference>
<feature type="transmembrane region" description="Helical" evidence="2">
    <location>
        <begin position="12"/>
        <end position="35"/>
    </location>
</feature>
<comment type="caution">
    <text evidence="3">The sequence shown here is derived from an EMBL/GenBank/DDBJ whole genome shotgun (WGS) entry which is preliminary data.</text>
</comment>
<dbReference type="RefSeq" id="WP_194864012.1">
    <property type="nucleotide sequence ID" value="NZ_ARXX01000004.1"/>
</dbReference>
<keyword evidence="4" id="KW-1185">Reference proteome</keyword>
<feature type="coiled-coil region" evidence="1">
    <location>
        <begin position="45"/>
        <end position="90"/>
    </location>
</feature>
<proteinExistence type="predicted"/>
<dbReference type="PANTHER" id="PTHR38043">
    <property type="entry name" value="PROTEIN HEMX"/>
    <property type="match status" value="1"/>
</dbReference>
<organism evidence="3 4">
    <name type="scientific">Alloalcanivorax profundimaris</name>
    <dbReference type="NCBI Taxonomy" id="2735259"/>
    <lineage>
        <taxon>Bacteria</taxon>
        <taxon>Pseudomonadati</taxon>
        <taxon>Pseudomonadota</taxon>
        <taxon>Gammaproteobacteria</taxon>
        <taxon>Oceanospirillales</taxon>
        <taxon>Alcanivoracaceae</taxon>
        <taxon>Alloalcanivorax</taxon>
    </lineage>
</organism>
<gene>
    <name evidence="3" type="ORF">Y5W_00428</name>
</gene>
<dbReference type="EMBL" id="ARXX01000004">
    <property type="protein sequence ID" value="MBF5055134.1"/>
    <property type="molecule type" value="Genomic_DNA"/>
</dbReference>
<evidence type="ECO:0000313" key="3">
    <source>
        <dbReference type="EMBL" id="MBF5055134.1"/>
    </source>
</evidence>
<keyword evidence="1" id="KW-0175">Coiled coil</keyword>
<sequence length="325" mass="36353">MTHRPLRRQQGLSLWPLLILIVILAALGAAGWWGWQQWRVLESDRQSLDGRISELQGELDRQSRERRQAEDALRDQQERLQARLARDREALADVRQGGQTLWLTNEAEALASLAGQRLLLTGDAGAARRLLEAADQTLARLDDPDALPARQALAVDMEKLNGALQVDIQAMVLRLGALQALVPELAMPERDAPPEAPAPDKDRGWWARLLSQLPVTVRRHEGEVPLPLTETQAATVRLTLDASLQQARLALMQGREKAYRQALDSARATLDQWFREDQGRVRQIRAALDELDGQKVNQALPEIGAGLDAIRQLKRDLLKREEGGQ</sequence>
<evidence type="ECO:0000256" key="1">
    <source>
        <dbReference type="SAM" id="Coils"/>
    </source>
</evidence>
<evidence type="ECO:0000256" key="2">
    <source>
        <dbReference type="SAM" id="Phobius"/>
    </source>
</evidence>
<accession>A0ABS0AMH5</accession>
<keyword evidence="2" id="KW-0812">Transmembrane</keyword>
<protein>
    <submittedName>
        <fullName evidence="3">Uroporphyrin-III C-methyltransferase</fullName>
    </submittedName>
</protein>
<name>A0ABS0AMH5_9GAMM</name>